<evidence type="ECO:0000256" key="1">
    <source>
        <dbReference type="ARBA" id="ARBA00007737"/>
    </source>
</evidence>
<gene>
    <name evidence="7" type="ORF">TIFTF001_017303</name>
</gene>
<evidence type="ECO:0000256" key="6">
    <source>
        <dbReference type="ARBA" id="ARBA00030350"/>
    </source>
</evidence>
<dbReference type="GO" id="GO:0016757">
    <property type="term" value="F:glycosyltransferase activity"/>
    <property type="evidence" value="ECO:0007669"/>
    <property type="project" value="UniProtKB-KW"/>
</dbReference>
<keyword evidence="2" id="KW-0328">Glycosyltransferase</keyword>
<dbReference type="AlphaFoldDB" id="A0AA88D848"/>
<evidence type="ECO:0000313" key="7">
    <source>
        <dbReference type="EMBL" id="GMN48130.1"/>
    </source>
</evidence>
<evidence type="ECO:0000256" key="4">
    <source>
        <dbReference type="ARBA" id="ARBA00023253"/>
    </source>
</evidence>
<keyword evidence="4" id="KW-0294">Fucose metabolism</keyword>
<organism evidence="7 8">
    <name type="scientific">Ficus carica</name>
    <name type="common">Common fig</name>
    <dbReference type="NCBI Taxonomy" id="3494"/>
    <lineage>
        <taxon>Eukaryota</taxon>
        <taxon>Viridiplantae</taxon>
        <taxon>Streptophyta</taxon>
        <taxon>Embryophyta</taxon>
        <taxon>Tracheophyta</taxon>
        <taxon>Spermatophyta</taxon>
        <taxon>Magnoliopsida</taxon>
        <taxon>eudicotyledons</taxon>
        <taxon>Gunneridae</taxon>
        <taxon>Pentapetalae</taxon>
        <taxon>rosids</taxon>
        <taxon>fabids</taxon>
        <taxon>Rosales</taxon>
        <taxon>Moraceae</taxon>
        <taxon>Ficeae</taxon>
        <taxon>Ficus</taxon>
    </lineage>
</organism>
<reference evidence="7" key="1">
    <citation type="submission" date="2023-07" db="EMBL/GenBank/DDBJ databases">
        <title>draft genome sequence of fig (Ficus carica).</title>
        <authorList>
            <person name="Takahashi T."/>
            <person name="Nishimura K."/>
        </authorList>
    </citation>
    <scope>NUCLEOTIDE SEQUENCE</scope>
</reference>
<dbReference type="InterPro" id="IPR019378">
    <property type="entry name" value="GDP-Fuc_O-FucTrfase"/>
</dbReference>
<keyword evidence="3" id="KW-0808">Transferase</keyword>
<dbReference type="Proteomes" id="UP001187192">
    <property type="component" value="Unassembled WGS sequence"/>
</dbReference>
<protein>
    <recommendedName>
        <fullName evidence="6">O-fucosyltransferase family protein</fullName>
    </recommendedName>
</protein>
<comment type="caution">
    <text evidence="7">The sequence shown here is derived from an EMBL/GenBank/DDBJ whole genome shotgun (WGS) entry which is preliminary data.</text>
</comment>
<name>A0AA88D848_FICCA</name>
<proteinExistence type="inferred from homology"/>
<comment type="similarity">
    <text evidence="1">Belongs to the glycosyltransferase GT106 family.</text>
</comment>
<dbReference type="InterPro" id="IPR024709">
    <property type="entry name" value="FucosylTrfase_pln"/>
</dbReference>
<keyword evidence="8" id="KW-1185">Reference proteome</keyword>
<evidence type="ECO:0000313" key="8">
    <source>
        <dbReference type="Proteomes" id="UP001187192"/>
    </source>
</evidence>
<dbReference type="EMBL" id="BTGU01000027">
    <property type="protein sequence ID" value="GMN48130.1"/>
    <property type="molecule type" value="Genomic_DNA"/>
</dbReference>
<keyword evidence="5" id="KW-0119">Carbohydrate metabolism</keyword>
<dbReference type="Gramene" id="FCD_00011828-RA">
    <property type="protein sequence ID" value="FCD_00011828-RA:cds"/>
    <property type="gene ID" value="FCD_00011828"/>
</dbReference>
<evidence type="ECO:0000256" key="5">
    <source>
        <dbReference type="ARBA" id="ARBA00023277"/>
    </source>
</evidence>
<evidence type="ECO:0000256" key="3">
    <source>
        <dbReference type="ARBA" id="ARBA00022679"/>
    </source>
</evidence>
<evidence type="ECO:0000256" key="2">
    <source>
        <dbReference type="ARBA" id="ARBA00022676"/>
    </source>
</evidence>
<dbReference type="PIRSF" id="PIRSF009360">
    <property type="entry name" value="UCP009360"/>
    <property type="match status" value="1"/>
</dbReference>
<accession>A0AA88D848</accession>
<dbReference type="PANTHER" id="PTHR31288:SF5">
    <property type="entry name" value="PROTEIN MANNAN SYNTHESIS-RELATED 1"/>
    <property type="match status" value="1"/>
</dbReference>
<dbReference type="Gene3D" id="3.40.50.11350">
    <property type="match status" value="1"/>
</dbReference>
<dbReference type="GO" id="GO:0006004">
    <property type="term" value="P:fucose metabolic process"/>
    <property type="evidence" value="ECO:0007669"/>
    <property type="project" value="UniProtKB-KW"/>
</dbReference>
<dbReference type="Pfam" id="PF10250">
    <property type="entry name" value="O-FucT"/>
    <property type="match status" value="1"/>
</dbReference>
<dbReference type="CDD" id="cd11299">
    <property type="entry name" value="O-FucT_plant"/>
    <property type="match status" value="1"/>
</dbReference>
<sequence>MGVDLRQVVAGILTLTMFVMLGQMIKRDHFDSAQETFPGDRHVNLENAKIAKQSLVTLPEKSEGPWKGDDEELKACWSKPALDDVEQTNGFVIFSLTNGPEYHVSQIADAVVVARYLGATLVVPDIRGSNPGDQRSFEEIYDVKKFVKSLEGVVRVTKDPPAKLSTRNLAVVKVPNRVTEDYIVEHIEPIYRNKGTIRLATYFPSVNMKKTDKGSSSDSVACLAMFGTLELQPEIQDVVDSMVDRLRTLSRKSDGQFVAVDLRVELLEHKGCQGDDESGTKTCYSAEEIASFLKKLGFDKDTTIYLTESKWDSSLDSLKDVFPKTYTKDGIIPADKKKKILDSETSEFEKVVDFYVCSQSNVFVPAISGLFYSNVAGKRIASGKTQILVPAYIPDSSASAVDFITHYISKKNHLAYSCFC</sequence>
<dbReference type="PANTHER" id="PTHR31288">
    <property type="entry name" value="O-FUCOSYLTRANSFERASE FAMILY PROTEIN"/>
    <property type="match status" value="1"/>
</dbReference>